<evidence type="ECO:0000259" key="1">
    <source>
        <dbReference type="PROSITE" id="PS51186"/>
    </source>
</evidence>
<name>A0A1M6TTM1_9GAMM</name>
<accession>A0A1M6TTM1</accession>
<dbReference type="CDD" id="cd04301">
    <property type="entry name" value="NAT_SF"/>
    <property type="match status" value="1"/>
</dbReference>
<proteinExistence type="predicted"/>
<dbReference type="Proteomes" id="UP000184248">
    <property type="component" value="Unassembled WGS sequence"/>
</dbReference>
<dbReference type="SUPFAM" id="SSF55729">
    <property type="entry name" value="Acyl-CoA N-acyltransferases (Nat)"/>
    <property type="match status" value="1"/>
</dbReference>
<gene>
    <name evidence="2" type="ORF">SAMN05192556_10451</name>
</gene>
<feature type="domain" description="N-acetyltransferase" evidence="1">
    <location>
        <begin position="1"/>
        <end position="150"/>
    </location>
</feature>
<dbReference type="OrthoDB" id="27442at2"/>
<sequence>MEIRSALDTDATRVAEVYLASRKALVSFAPLAHSDSNVREWICEILIPSGGVTVGIIDDDIVGMMAIATDDKGYGWIDHLYLDPLFVGRGLGSELLLHGLDNLPRPVRLYTFAENANATRFYERHGFRPIEYGDGSENEEGCPDILYELE</sequence>
<dbReference type="Pfam" id="PF00583">
    <property type="entry name" value="Acetyltransf_1"/>
    <property type="match status" value="1"/>
</dbReference>
<dbReference type="RefSeq" id="WP_064700291.1">
    <property type="nucleotide sequence ID" value="NZ_BDEO01000011.1"/>
</dbReference>
<keyword evidence="3" id="KW-1185">Reference proteome</keyword>
<evidence type="ECO:0000313" key="2">
    <source>
        <dbReference type="EMBL" id="SHK60352.1"/>
    </source>
</evidence>
<dbReference type="InterPro" id="IPR016181">
    <property type="entry name" value="Acyl_CoA_acyltransferase"/>
</dbReference>
<dbReference type="PROSITE" id="PS51186">
    <property type="entry name" value="GNAT"/>
    <property type="match status" value="1"/>
</dbReference>
<dbReference type="EMBL" id="FRAL01000004">
    <property type="protein sequence ID" value="SHK60352.1"/>
    <property type="molecule type" value="Genomic_DNA"/>
</dbReference>
<dbReference type="InterPro" id="IPR000182">
    <property type="entry name" value="GNAT_dom"/>
</dbReference>
<dbReference type="AlphaFoldDB" id="A0A1M6TTM1"/>
<keyword evidence="2" id="KW-0687">Ribonucleoprotein</keyword>
<organism evidence="2 3">
    <name type="scientific">Halomonas caseinilytica</name>
    <dbReference type="NCBI Taxonomy" id="438744"/>
    <lineage>
        <taxon>Bacteria</taxon>
        <taxon>Pseudomonadati</taxon>
        <taxon>Pseudomonadota</taxon>
        <taxon>Gammaproteobacteria</taxon>
        <taxon>Oceanospirillales</taxon>
        <taxon>Halomonadaceae</taxon>
        <taxon>Halomonas</taxon>
    </lineage>
</organism>
<evidence type="ECO:0000313" key="3">
    <source>
        <dbReference type="Proteomes" id="UP000184248"/>
    </source>
</evidence>
<dbReference type="Gene3D" id="3.40.630.30">
    <property type="match status" value="1"/>
</dbReference>
<protein>
    <submittedName>
        <fullName evidence="2">Ribosomal protein S18 acetylase RimI</fullName>
    </submittedName>
</protein>
<dbReference type="GO" id="GO:0016747">
    <property type="term" value="F:acyltransferase activity, transferring groups other than amino-acyl groups"/>
    <property type="evidence" value="ECO:0007669"/>
    <property type="project" value="InterPro"/>
</dbReference>
<keyword evidence="2" id="KW-0689">Ribosomal protein</keyword>
<reference evidence="3" key="1">
    <citation type="submission" date="2016-11" db="EMBL/GenBank/DDBJ databases">
        <authorList>
            <person name="Varghese N."/>
            <person name="Submissions S."/>
        </authorList>
    </citation>
    <scope>NUCLEOTIDE SEQUENCE [LARGE SCALE GENOMIC DNA]</scope>
    <source>
        <strain evidence="3">ALO Sharm</strain>
    </source>
</reference>
<dbReference type="GO" id="GO:0005840">
    <property type="term" value="C:ribosome"/>
    <property type="evidence" value="ECO:0007669"/>
    <property type="project" value="UniProtKB-KW"/>
</dbReference>